<organism evidence="1 2">
    <name type="scientific">Aphanizomenon flos-aquae WA102</name>
    <dbReference type="NCBI Taxonomy" id="1710896"/>
    <lineage>
        <taxon>Bacteria</taxon>
        <taxon>Bacillati</taxon>
        <taxon>Cyanobacteriota</taxon>
        <taxon>Cyanophyceae</taxon>
        <taxon>Nostocales</taxon>
        <taxon>Aphanizomenonaceae</taxon>
        <taxon>Aphanizomenon</taxon>
    </lineage>
</organism>
<proteinExistence type="predicted"/>
<dbReference type="EMBL" id="LJOW01000545">
    <property type="protein sequence ID" value="OBQ33767.1"/>
    <property type="molecule type" value="Genomic_DNA"/>
</dbReference>
<name>A0A1B7W9F6_APHFL</name>
<feature type="non-terminal residue" evidence="1">
    <location>
        <position position="1"/>
    </location>
</feature>
<sequence>AALWGTLFQIALSPLRWADNTARDIADRVTEGMEANAAKECERGQRQREEAVSLYEGATKMLADITGLRRAPAQIRGRDRSPSPGGDQ</sequence>
<protein>
    <submittedName>
        <fullName evidence="1">Uncharacterized protein</fullName>
    </submittedName>
</protein>
<dbReference type="Proteomes" id="UP000092093">
    <property type="component" value="Unassembled WGS sequence"/>
</dbReference>
<evidence type="ECO:0000313" key="1">
    <source>
        <dbReference type="EMBL" id="OBQ33767.1"/>
    </source>
</evidence>
<gene>
    <name evidence="1" type="ORF">AN484_27050</name>
</gene>
<reference evidence="1 2" key="1">
    <citation type="submission" date="2015-09" db="EMBL/GenBank/DDBJ databases">
        <title>Aphanizomenon flos-aquae WA102.</title>
        <authorList>
            <person name="Driscoll C."/>
        </authorList>
    </citation>
    <scope>NUCLEOTIDE SEQUENCE [LARGE SCALE GENOMIC DNA]</scope>
    <source>
        <strain evidence="1">WA102</strain>
    </source>
</reference>
<dbReference type="AlphaFoldDB" id="A0A1B7W9F6"/>
<evidence type="ECO:0000313" key="2">
    <source>
        <dbReference type="Proteomes" id="UP000092093"/>
    </source>
</evidence>
<accession>A0A1B7W9F6</accession>
<comment type="caution">
    <text evidence="1">The sequence shown here is derived from an EMBL/GenBank/DDBJ whole genome shotgun (WGS) entry which is preliminary data.</text>
</comment>